<dbReference type="AlphaFoldDB" id="A0ABD0L5K7"/>
<organism evidence="1 2">
    <name type="scientific">Batillaria attramentaria</name>
    <dbReference type="NCBI Taxonomy" id="370345"/>
    <lineage>
        <taxon>Eukaryota</taxon>
        <taxon>Metazoa</taxon>
        <taxon>Spiralia</taxon>
        <taxon>Lophotrochozoa</taxon>
        <taxon>Mollusca</taxon>
        <taxon>Gastropoda</taxon>
        <taxon>Caenogastropoda</taxon>
        <taxon>Sorbeoconcha</taxon>
        <taxon>Cerithioidea</taxon>
        <taxon>Batillariidae</taxon>
        <taxon>Batillaria</taxon>
    </lineage>
</organism>
<comment type="caution">
    <text evidence="1">The sequence shown here is derived from an EMBL/GenBank/DDBJ whole genome shotgun (WGS) entry which is preliminary data.</text>
</comment>
<proteinExistence type="predicted"/>
<gene>
    <name evidence="1" type="ORF">BaRGS_00014038</name>
</gene>
<dbReference type="Proteomes" id="UP001519460">
    <property type="component" value="Unassembled WGS sequence"/>
</dbReference>
<sequence>MVWWRVAGSHMASAINSPFSGWTLPGTATLRTSEQTMKPVSHQHSANIRTHGPPVNRPPEDHGMEVSGMIEWSKGGEHALLLLQAKFTITTIPWIYWPSNARNLMPASVMSSPSRHYHLRQKAIDANYK</sequence>
<keyword evidence="2" id="KW-1185">Reference proteome</keyword>
<accession>A0ABD0L5K7</accession>
<name>A0ABD0L5K7_9CAEN</name>
<dbReference type="EMBL" id="JACVVK020000081">
    <property type="protein sequence ID" value="KAK7494640.1"/>
    <property type="molecule type" value="Genomic_DNA"/>
</dbReference>
<reference evidence="1 2" key="1">
    <citation type="journal article" date="2023" name="Sci. Data">
        <title>Genome assembly of the Korean intertidal mud-creeper Batillaria attramentaria.</title>
        <authorList>
            <person name="Patra A.K."/>
            <person name="Ho P.T."/>
            <person name="Jun S."/>
            <person name="Lee S.J."/>
            <person name="Kim Y."/>
            <person name="Won Y.J."/>
        </authorList>
    </citation>
    <scope>NUCLEOTIDE SEQUENCE [LARGE SCALE GENOMIC DNA]</scope>
    <source>
        <strain evidence="1">Wonlab-2016</strain>
    </source>
</reference>
<evidence type="ECO:0000313" key="2">
    <source>
        <dbReference type="Proteomes" id="UP001519460"/>
    </source>
</evidence>
<protein>
    <submittedName>
        <fullName evidence="1">Uncharacterized protein</fullName>
    </submittedName>
</protein>
<evidence type="ECO:0000313" key="1">
    <source>
        <dbReference type="EMBL" id="KAK7494640.1"/>
    </source>
</evidence>
<feature type="non-terminal residue" evidence="1">
    <location>
        <position position="129"/>
    </location>
</feature>